<sequence>MNDSRDIVSIIGDKAERAGFARLSMQQQAQWLLEAATDREAAEISSFIMMAASHDRAWYSPFGIIELQTIAGDDQISFLSQVHEAESYLDRLLSSRESPGKVMDGYLILDITHLPPELRDFALQMEQNTLMVRKHCIWDVGNWQRVDRISILALSNENLYMTNEYPPDLDEAGQQLVEELGLGTPNKVATMHAAEWDDSHE</sequence>
<reference evidence="1" key="1">
    <citation type="submission" date="2020-07" db="EMBL/GenBank/DDBJ databases">
        <title>A pangenomic view of the genus Pectobacterium provides insights into genome organization, phylogeny, and virulence.</title>
        <authorList>
            <person name="Jonkheer E."/>
            <person name="Brankovics B."/>
            <person name="Houwers I."/>
            <person name="Van Der Wolf J."/>
            <person name="Bonants P."/>
            <person name="Vreeburg R."/>
            <person name="Bollema R."/>
            <person name="De Haan J."/>
            <person name="Berke L."/>
            <person name="De Ridder D."/>
            <person name="Smit S."/>
            <person name="Van Der Lee T.A.J."/>
        </authorList>
    </citation>
    <scope>NUCLEOTIDE SEQUENCE</scope>
    <source>
        <strain evidence="1">NAK:433</strain>
    </source>
</reference>
<protein>
    <submittedName>
        <fullName evidence="1">Uncharacterized protein</fullName>
    </submittedName>
</protein>
<organism evidence="1 2">
    <name type="scientific">Pectobacterium brasiliense</name>
    <dbReference type="NCBI Taxonomy" id="180957"/>
    <lineage>
        <taxon>Bacteria</taxon>
        <taxon>Pseudomonadati</taxon>
        <taxon>Pseudomonadota</taxon>
        <taxon>Gammaproteobacteria</taxon>
        <taxon>Enterobacterales</taxon>
        <taxon>Pectobacteriaceae</taxon>
        <taxon>Pectobacterium</taxon>
    </lineage>
</organism>
<comment type="caution">
    <text evidence="1">The sequence shown here is derived from an EMBL/GenBank/DDBJ whole genome shotgun (WGS) entry which is preliminary data.</text>
</comment>
<dbReference type="EMBL" id="JACGEP010000033">
    <property type="protein sequence ID" value="MBN3052408.1"/>
    <property type="molecule type" value="Genomic_DNA"/>
</dbReference>
<proteinExistence type="predicted"/>
<evidence type="ECO:0000313" key="2">
    <source>
        <dbReference type="Proteomes" id="UP000768524"/>
    </source>
</evidence>
<dbReference type="AlphaFoldDB" id="A0AAE2WG27"/>
<gene>
    <name evidence="1" type="ORF">H4F45_13195</name>
</gene>
<name>A0AAE2WG27_9GAMM</name>
<evidence type="ECO:0000313" key="1">
    <source>
        <dbReference type="EMBL" id="MBN3052408.1"/>
    </source>
</evidence>
<dbReference type="RefSeq" id="WP_196096716.1">
    <property type="nucleotide sequence ID" value="NZ_JACGEP010000033.1"/>
</dbReference>
<accession>A0AAE2WG27</accession>
<dbReference type="Proteomes" id="UP000768524">
    <property type="component" value="Unassembled WGS sequence"/>
</dbReference>